<evidence type="ECO:0000313" key="2">
    <source>
        <dbReference type="Proteomes" id="UP001176478"/>
    </source>
</evidence>
<accession>A0ABT9AMM4</accession>
<gene>
    <name evidence="1" type="ORF">Q5E86_03875</name>
</gene>
<evidence type="ECO:0000313" key="1">
    <source>
        <dbReference type="EMBL" id="MDO7855527.1"/>
    </source>
</evidence>
<reference evidence="1" key="2">
    <citation type="journal article" date="2024" name="Int. J. Antimicrob. Agents">
        <title>Identification of a novel Providencia species showing multi-drug-resistant in three patients with hospital-acquired infection.</title>
        <authorList>
            <person name="Yang W."/>
            <person name="Chen J."/>
            <person name="Yang F."/>
            <person name="Ji P."/>
            <person name="Shen S."/>
            <person name="Yin D."/>
            <person name="Hu F."/>
        </authorList>
    </citation>
    <scope>NUCLEOTIDE SEQUENCE</scope>
    <source>
        <strain evidence="1">CRE-138-0111</strain>
    </source>
</reference>
<reference evidence="1" key="1">
    <citation type="submission" date="2023-07" db="EMBL/GenBank/DDBJ databases">
        <authorList>
            <person name="Yang W."/>
            <person name="Chen J."/>
            <person name="Ji P."/>
            <person name="Hu F."/>
        </authorList>
    </citation>
    <scope>NUCLEOTIDE SEQUENCE</scope>
    <source>
        <strain evidence="1">CRE-138-0111</strain>
    </source>
</reference>
<proteinExistence type="predicted"/>
<dbReference type="Proteomes" id="UP001176478">
    <property type="component" value="Unassembled WGS sequence"/>
</dbReference>
<dbReference type="RefSeq" id="WP_304557495.1">
    <property type="nucleotide sequence ID" value="NZ_JAUQTF010000001.1"/>
</dbReference>
<sequence length="299" mass="31619">MYGLDNASGVNVMPKLAPVSSATPLWFTEGGAGLAASYPGQDWFNMIQAELLGILTAAGVKPEKGKLTQLAGAIKNIVNSAGFQPSGDYAIKNEVNTELGKKLDKTAIVQTVGSSTVSVISQQGATREFAKRSSADFLTTGEQTLIARDGTGRQYFELGDGLKLLIAAPKTGMSALAIITSDDSGTLYDLRIPKISGTVAIQGDSFGLNQEWSDLTSSRAVNTSYVNSSTKPIQVSISIRASTATDAGFSFYVGTTKIAEDSGVTHIWDHTISAIIPPNKSYKLDVTGSVQIKKWGELR</sequence>
<protein>
    <recommendedName>
        <fullName evidence="3">Tail fiber protein</fullName>
    </recommendedName>
</protein>
<dbReference type="EMBL" id="JAUQTG010000001">
    <property type="protein sequence ID" value="MDO7855527.1"/>
    <property type="molecule type" value="Genomic_DNA"/>
</dbReference>
<keyword evidence="2" id="KW-1185">Reference proteome</keyword>
<evidence type="ECO:0008006" key="3">
    <source>
        <dbReference type="Google" id="ProtNLM"/>
    </source>
</evidence>
<name>A0ABT9AMM4_9GAMM</name>
<organism evidence="1 2">
    <name type="scientific">Providencia huashanensis</name>
    <dbReference type="NCBI Taxonomy" id="3037798"/>
    <lineage>
        <taxon>Bacteria</taxon>
        <taxon>Pseudomonadati</taxon>
        <taxon>Pseudomonadota</taxon>
        <taxon>Gammaproteobacteria</taxon>
        <taxon>Enterobacterales</taxon>
        <taxon>Morganellaceae</taxon>
        <taxon>Providencia</taxon>
    </lineage>
</organism>
<comment type="caution">
    <text evidence="1">The sequence shown here is derived from an EMBL/GenBank/DDBJ whole genome shotgun (WGS) entry which is preliminary data.</text>
</comment>